<evidence type="ECO:0000313" key="2">
    <source>
        <dbReference type="Proteomes" id="UP000254504"/>
    </source>
</evidence>
<organism evidence="1 2">
    <name type="scientific">Aliarcobacter trophiarum LMG 25534</name>
    <dbReference type="NCBI Taxonomy" id="1032241"/>
    <lineage>
        <taxon>Bacteria</taxon>
        <taxon>Pseudomonadati</taxon>
        <taxon>Campylobacterota</taxon>
        <taxon>Epsilonproteobacteria</taxon>
        <taxon>Campylobacterales</taxon>
        <taxon>Arcobacteraceae</taxon>
        <taxon>Aliarcobacter</taxon>
    </lineage>
</organism>
<reference evidence="1 2" key="1">
    <citation type="submission" date="2018-07" db="EMBL/GenBank/DDBJ databases">
        <title>Complete genome of the Arcobacter trophiarum type strain LMG 25534.</title>
        <authorList>
            <person name="Miller W.G."/>
            <person name="Yee E."/>
        </authorList>
    </citation>
    <scope>NUCLEOTIDE SEQUENCE [LARGE SCALE GENOMIC DNA]</scope>
    <source>
        <strain evidence="1 2">LMG 25534</strain>
    </source>
</reference>
<sequence length="92" mass="11008">MRLVLIILTIFLLNPLFAKDYKKQDKDIESVLKIKPPVKYSQSLKYDDYFKKTKKLEEKDSYKFGMDIDINRELMTIDKLRIDVETKFKGIN</sequence>
<name>A0AAD0QHT0_9BACT</name>
<gene>
    <name evidence="1" type="ORF">ATR_0087</name>
</gene>
<accession>A0AAD0QHT0</accession>
<dbReference type="Proteomes" id="UP000254504">
    <property type="component" value="Chromosome"/>
</dbReference>
<dbReference type="RefSeq" id="WP_228254237.1">
    <property type="nucleotide sequence ID" value="NZ_CP031367.1"/>
</dbReference>
<dbReference type="KEGG" id="atp:ATR_0087"/>
<proteinExistence type="predicted"/>
<dbReference type="AlphaFoldDB" id="A0AAD0QHT0"/>
<dbReference type="EMBL" id="CP031367">
    <property type="protein sequence ID" value="AXK47980.1"/>
    <property type="molecule type" value="Genomic_DNA"/>
</dbReference>
<protein>
    <submittedName>
        <fullName evidence="1">Uncharacterized protein</fullName>
    </submittedName>
</protein>
<evidence type="ECO:0000313" key="1">
    <source>
        <dbReference type="EMBL" id="AXK47980.1"/>
    </source>
</evidence>